<gene>
    <name evidence="2" type="ORF">NCTC13184_03418</name>
</gene>
<dbReference type="PANTHER" id="PTHR43796">
    <property type="entry name" value="CARBOXYNORSPERMIDINE SYNTHASE"/>
    <property type="match status" value="1"/>
</dbReference>
<dbReference type="InterPro" id="IPR005097">
    <property type="entry name" value="Sacchrp_dh_NADP-bd"/>
</dbReference>
<dbReference type="EMBL" id="UGRU01000001">
    <property type="protein sequence ID" value="SUA44896.1"/>
    <property type="molecule type" value="Genomic_DNA"/>
</dbReference>
<dbReference type="Pfam" id="PF03435">
    <property type="entry name" value="Sacchrp_dh_NADP"/>
    <property type="match status" value="1"/>
</dbReference>
<dbReference type="PANTHER" id="PTHR43796:SF2">
    <property type="entry name" value="CARBOXYNORSPERMIDINE SYNTHASE"/>
    <property type="match status" value="1"/>
</dbReference>
<evidence type="ECO:0000313" key="3">
    <source>
        <dbReference type="Proteomes" id="UP000255082"/>
    </source>
</evidence>
<accession>A0A378WUG8</accession>
<dbReference type="AlphaFoldDB" id="A0A378WUG8"/>
<dbReference type="Gene3D" id="3.40.50.720">
    <property type="entry name" value="NAD(P)-binding Rossmann-like Domain"/>
    <property type="match status" value="1"/>
</dbReference>
<dbReference type="Proteomes" id="UP000255082">
    <property type="component" value="Unassembled WGS sequence"/>
</dbReference>
<feature type="domain" description="Saccharopine dehydrogenase NADP binding" evidence="1">
    <location>
        <begin position="12"/>
        <end position="109"/>
    </location>
</feature>
<dbReference type="Gene3D" id="3.30.360.10">
    <property type="entry name" value="Dihydrodipicolinate Reductase, domain 2"/>
    <property type="match status" value="1"/>
</dbReference>
<keyword evidence="2" id="KW-0560">Oxidoreductase</keyword>
<protein>
    <submittedName>
        <fullName evidence="2">Trans-acting enoyl reductase Rv2449c</fullName>
        <ecNumber evidence="2">1.3.1.-</ecNumber>
    </submittedName>
</protein>
<dbReference type="EC" id="1.3.1.-" evidence="2"/>
<reference evidence="2 3" key="1">
    <citation type="submission" date="2018-06" db="EMBL/GenBank/DDBJ databases">
        <authorList>
            <consortium name="Pathogen Informatics"/>
            <person name="Doyle S."/>
        </authorList>
    </citation>
    <scope>NUCLEOTIDE SEQUENCE [LARGE SCALE GENOMIC DNA]</scope>
    <source>
        <strain evidence="2 3">NCTC13184</strain>
    </source>
</reference>
<evidence type="ECO:0000259" key="1">
    <source>
        <dbReference type="Pfam" id="PF03435"/>
    </source>
</evidence>
<dbReference type="InterPro" id="IPR036291">
    <property type="entry name" value="NAD(P)-bd_dom_sf"/>
</dbReference>
<evidence type="ECO:0000313" key="2">
    <source>
        <dbReference type="EMBL" id="SUA44896.1"/>
    </source>
</evidence>
<dbReference type="SUPFAM" id="SSF51735">
    <property type="entry name" value="NAD(P)-binding Rossmann-fold domains"/>
    <property type="match status" value="1"/>
</dbReference>
<proteinExistence type="predicted"/>
<dbReference type="GO" id="GO:0016491">
    <property type="term" value="F:oxidoreductase activity"/>
    <property type="evidence" value="ECO:0007669"/>
    <property type="project" value="UniProtKB-KW"/>
</dbReference>
<sequence>MTDTVREPLTVIVVGGAGGMGRHAVRAIARLGTAKRLLIADLDLARASLLADEVGPIAEPVQLDATDEASMRAAFAECDVVLNTMGPFTRFGTPILCAALESGCDYLDIDDDWQSTVEALGLDGFARQGGRRVVVGIGASPGTTNMCARLAAERLDVVDELFTGWSLGEAVVEPEAAYPSTSAAAAAEHWLLQCTGKIRAWAHGAPADIDPLARVDLAFPGIGTVHAYTMGHPEPVTLPISYPALRRSVNLQAGPDELIDQLRTVAAKFEAGALSAADAADLIDSRPAQPGPAETPALPNLWALARGSRNGRPMTIAAYPRHDLPGRMGGHTGIPLAIGLELLRRGKIAEPGVHAPEKAFTPMDFFELYAQFTTEPTATMQDLLAVEETSD</sequence>
<name>A0A378WUG8_9NOCA</name>
<organism evidence="2 3">
    <name type="scientific">Nocardia africana</name>
    <dbReference type="NCBI Taxonomy" id="134964"/>
    <lineage>
        <taxon>Bacteria</taxon>
        <taxon>Bacillati</taxon>
        <taxon>Actinomycetota</taxon>
        <taxon>Actinomycetes</taxon>
        <taxon>Mycobacteriales</taxon>
        <taxon>Nocardiaceae</taxon>
        <taxon>Nocardia</taxon>
    </lineage>
</organism>